<feature type="transmembrane region" description="Helical" evidence="6">
    <location>
        <begin position="165"/>
        <end position="188"/>
    </location>
</feature>
<dbReference type="PANTHER" id="PTHR39535">
    <property type="entry name" value="SPORULATION-DELAYING PROTEIN SDPB"/>
    <property type="match status" value="1"/>
</dbReference>
<feature type="transmembrane region" description="Helical" evidence="6">
    <location>
        <begin position="21"/>
        <end position="39"/>
    </location>
</feature>
<feature type="domain" description="HTTM-like" evidence="7">
    <location>
        <begin position="11"/>
        <end position="290"/>
    </location>
</feature>
<dbReference type="SMART" id="SM00752">
    <property type="entry name" value="HTTM"/>
    <property type="match status" value="1"/>
</dbReference>
<feature type="compositionally biased region" description="Basic and acidic residues" evidence="5">
    <location>
        <begin position="309"/>
        <end position="336"/>
    </location>
</feature>
<feature type="transmembrane region" description="Helical" evidence="6">
    <location>
        <begin position="252"/>
        <end position="273"/>
    </location>
</feature>
<evidence type="ECO:0000256" key="5">
    <source>
        <dbReference type="SAM" id="MobiDB-lite"/>
    </source>
</evidence>
<evidence type="ECO:0000256" key="1">
    <source>
        <dbReference type="ARBA" id="ARBA00004127"/>
    </source>
</evidence>
<comment type="caution">
    <text evidence="8">The sequence shown here is derived from an EMBL/GenBank/DDBJ whole genome shotgun (WGS) entry which is preliminary data.</text>
</comment>
<evidence type="ECO:0000256" key="3">
    <source>
        <dbReference type="ARBA" id="ARBA00022989"/>
    </source>
</evidence>
<dbReference type="OrthoDB" id="128729at2"/>
<dbReference type="InterPro" id="IPR052964">
    <property type="entry name" value="Sporulation_signal_mat"/>
</dbReference>
<evidence type="ECO:0000256" key="2">
    <source>
        <dbReference type="ARBA" id="ARBA00022692"/>
    </source>
</evidence>
<evidence type="ECO:0000313" key="9">
    <source>
        <dbReference type="Proteomes" id="UP001515100"/>
    </source>
</evidence>
<evidence type="ECO:0000259" key="7">
    <source>
        <dbReference type="SMART" id="SM00752"/>
    </source>
</evidence>
<organism evidence="8 9">
    <name type="scientific">Aeromicrobium fastidiosum</name>
    <dbReference type="NCBI Taxonomy" id="52699"/>
    <lineage>
        <taxon>Bacteria</taxon>
        <taxon>Bacillati</taxon>
        <taxon>Actinomycetota</taxon>
        <taxon>Actinomycetes</taxon>
        <taxon>Propionibacteriales</taxon>
        <taxon>Nocardioidaceae</taxon>
        <taxon>Aeromicrobium</taxon>
    </lineage>
</organism>
<feature type="transmembrane region" description="Helical" evidence="6">
    <location>
        <begin position="74"/>
        <end position="94"/>
    </location>
</feature>
<proteinExistence type="predicted"/>
<evidence type="ECO:0000256" key="4">
    <source>
        <dbReference type="ARBA" id="ARBA00023136"/>
    </source>
</evidence>
<dbReference type="PANTHER" id="PTHR39535:SF2">
    <property type="entry name" value="HTTM DOMAIN-CONTAINING PROTEIN"/>
    <property type="match status" value="1"/>
</dbReference>
<feature type="transmembrane region" description="Helical" evidence="6">
    <location>
        <begin position="220"/>
        <end position="245"/>
    </location>
</feature>
<sequence length="344" mass="38624">MIARATAWLAADKHSTYGLSVTRMILGFIVASQLIVNWPDRHYTWGDGSRWTEQVLAGRGWPSFLGLFSQVGGHWFDVAYLATIAFGVLMMLGVYTRASSFMVLLLWVSLYVSNPFVGSGGDAILRVVLLYMCFTDAGRHWSVDARRASRRGEVRSIVPAWMSNILHNLAIILIVHQVVMVYLASSFFKVQSTVWKDGTAVYYPLQTDAYSPWNDLLHPLYANSAFVAGATYTAIVVQMFFPVFLLYRPTRFLALIAVTGMHLGIGLLMGIMYFSLVMIAVDMILVSDTSWVRALAWVRARRGARPRDLEPEHLQDEEHVSTRDGEHVVVRDEKQGAQDVNPVT</sequence>
<name>A0A641AM94_9ACTN</name>
<comment type="subcellular location">
    <subcellularLocation>
        <location evidence="1">Endomembrane system</location>
        <topology evidence="1">Multi-pass membrane protein</topology>
    </subcellularLocation>
</comment>
<evidence type="ECO:0000313" key="8">
    <source>
        <dbReference type="EMBL" id="KAA1378400.1"/>
    </source>
</evidence>
<dbReference type="AlphaFoldDB" id="A0A641AM94"/>
<keyword evidence="4 6" id="KW-0472">Membrane</keyword>
<dbReference type="EMBL" id="SDPP02000002">
    <property type="protein sequence ID" value="KAA1378400.1"/>
    <property type="molecule type" value="Genomic_DNA"/>
</dbReference>
<dbReference type="GO" id="GO:0012505">
    <property type="term" value="C:endomembrane system"/>
    <property type="evidence" value="ECO:0007669"/>
    <property type="project" value="UniProtKB-SubCell"/>
</dbReference>
<dbReference type="InterPro" id="IPR011020">
    <property type="entry name" value="HTTM-like"/>
</dbReference>
<feature type="region of interest" description="Disordered" evidence="5">
    <location>
        <begin position="309"/>
        <end position="344"/>
    </location>
</feature>
<dbReference type="InterPro" id="IPR053934">
    <property type="entry name" value="HTTM_dom"/>
</dbReference>
<accession>A0A641AM94</accession>
<protein>
    <submittedName>
        <fullName evidence="8">HTTM domain-containing protein</fullName>
    </submittedName>
</protein>
<keyword evidence="9" id="KW-1185">Reference proteome</keyword>
<dbReference type="RefSeq" id="WP_129182732.1">
    <property type="nucleotide sequence ID" value="NZ_JAGIOG010000001.1"/>
</dbReference>
<dbReference type="Proteomes" id="UP001515100">
    <property type="component" value="Unassembled WGS sequence"/>
</dbReference>
<gene>
    <name evidence="8" type="ORF">ESP62_008555</name>
</gene>
<dbReference type="Pfam" id="PF05090">
    <property type="entry name" value="HTTM"/>
    <property type="match status" value="1"/>
</dbReference>
<keyword evidence="2 6" id="KW-0812">Transmembrane</keyword>
<reference evidence="8" key="1">
    <citation type="submission" date="2019-09" db="EMBL/GenBank/DDBJ databases">
        <authorList>
            <person name="Li J."/>
        </authorList>
    </citation>
    <scope>NUCLEOTIDE SEQUENCE [LARGE SCALE GENOMIC DNA]</scope>
    <source>
        <strain evidence="8">NRBC 14897</strain>
    </source>
</reference>
<keyword evidence="3 6" id="KW-1133">Transmembrane helix</keyword>
<evidence type="ECO:0000256" key="6">
    <source>
        <dbReference type="SAM" id="Phobius"/>
    </source>
</evidence>